<dbReference type="InterPro" id="IPR000515">
    <property type="entry name" value="MetI-like"/>
</dbReference>
<feature type="transmembrane region" description="Helical" evidence="5">
    <location>
        <begin position="15"/>
        <end position="36"/>
    </location>
</feature>
<evidence type="ECO:0000313" key="8">
    <source>
        <dbReference type="Proteomes" id="UP001595816"/>
    </source>
</evidence>
<dbReference type="RefSeq" id="WP_253756742.1">
    <property type="nucleotide sequence ID" value="NZ_JAMZDZ010000001.1"/>
</dbReference>
<evidence type="ECO:0000259" key="6">
    <source>
        <dbReference type="PROSITE" id="PS50928"/>
    </source>
</evidence>
<evidence type="ECO:0000256" key="2">
    <source>
        <dbReference type="ARBA" id="ARBA00022692"/>
    </source>
</evidence>
<dbReference type="Gene3D" id="1.10.3720.10">
    <property type="entry name" value="MetI-like"/>
    <property type="match status" value="1"/>
</dbReference>
<evidence type="ECO:0000313" key="7">
    <source>
        <dbReference type="EMBL" id="MFC4131011.1"/>
    </source>
</evidence>
<gene>
    <name evidence="7" type="ORF">ACFOZ4_10390</name>
</gene>
<dbReference type="Pfam" id="PF00528">
    <property type="entry name" value="BPD_transp_1"/>
    <property type="match status" value="1"/>
</dbReference>
<proteinExistence type="inferred from homology"/>
<reference evidence="8" key="1">
    <citation type="journal article" date="2019" name="Int. J. Syst. Evol. Microbiol.">
        <title>The Global Catalogue of Microorganisms (GCM) 10K type strain sequencing project: providing services to taxonomists for standard genome sequencing and annotation.</title>
        <authorList>
            <consortium name="The Broad Institute Genomics Platform"/>
            <consortium name="The Broad Institute Genome Sequencing Center for Infectious Disease"/>
            <person name="Wu L."/>
            <person name="Ma J."/>
        </authorList>
    </citation>
    <scope>NUCLEOTIDE SEQUENCE [LARGE SCALE GENOMIC DNA]</scope>
    <source>
        <strain evidence="8">CGMCC 4.7289</strain>
    </source>
</reference>
<keyword evidence="5" id="KW-0813">Transport</keyword>
<name>A0ABV8LJ66_9ACTN</name>
<dbReference type="PROSITE" id="PS50928">
    <property type="entry name" value="ABC_TM1"/>
    <property type="match status" value="1"/>
</dbReference>
<feature type="transmembrane region" description="Helical" evidence="5">
    <location>
        <begin position="163"/>
        <end position="182"/>
    </location>
</feature>
<feature type="transmembrane region" description="Helical" evidence="5">
    <location>
        <begin position="135"/>
        <end position="157"/>
    </location>
</feature>
<dbReference type="SUPFAM" id="SSF161098">
    <property type="entry name" value="MetI-like"/>
    <property type="match status" value="1"/>
</dbReference>
<comment type="similarity">
    <text evidence="5">Belongs to the binding-protein-dependent transport system permease family.</text>
</comment>
<feature type="transmembrane region" description="Helical" evidence="5">
    <location>
        <begin position="263"/>
        <end position="284"/>
    </location>
</feature>
<feature type="domain" description="ABC transmembrane type-1" evidence="6">
    <location>
        <begin position="73"/>
        <end position="288"/>
    </location>
</feature>
<dbReference type="InterPro" id="IPR035906">
    <property type="entry name" value="MetI-like_sf"/>
</dbReference>
<sequence length="326" mass="35474">MSSVLYDSPGPRTKAMTVIGSIVAVPLIAAAVYFWIYRPLADAGQFEGKLWGPIVDPNNQYFSLVWERWGDGWLNTLKAAVLSIVASLVLGSLIALVRRELRELRDRRFPGLTLAPVLRGGVLAGRGLTRGWVEIARGTPVVTTLFFVFMVLPIWGIDFDDRMWFLVIGLTIYNSVVIGEILRSGMDGLPQGQDEAARAVGLNSWQSSWIVMFPQAFRVMLPALISQVVVILKDTSLGGVIISYEEALGVTKQMVEAFRGENLAIGIPMYFSVGVMYIVVNYALSKLAGYLQKRLSRRGYKPVDKPSVAIVAEASAGAGGGAGMSA</sequence>
<dbReference type="CDD" id="cd06261">
    <property type="entry name" value="TM_PBP2"/>
    <property type="match status" value="1"/>
</dbReference>
<evidence type="ECO:0000256" key="4">
    <source>
        <dbReference type="ARBA" id="ARBA00023136"/>
    </source>
</evidence>
<dbReference type="Proteomes" id="UP001595816">
    <property type="component" value="Unassembled WGS sequence"/>
</dbReference>
<organism evidence="7 8">
    <name type="scientific">Hamadaea flava</name>
    <dbReference type="NCBI Taxonomy" id="1742688"/>
    <lineage>
        <taxon>Bacteria</taxon>
        <taxon>Bacillati</taxon>
        <taxon>Actinomycetota</taxon>
        <taxon>Actinomycetes</taxon>
        <taxon>Micromonosporales</taxon>
        <taxon>Micromonosporaceae</taxon>
        <taxon>Hamadaea</taxon>
    </lineage>
</organism>
<comment type="subcellular location">
    <subcellularLocation>
        <location evidence="5">Cell membrane</location>
        <topology evidence="5">Multi-pass membrane protein</topology>
    </subcellularLocation>
    <subcellularLocation>
        <location evidence="1">Membrane</location>
        <topology evidence="1">Multi-pass membrane protein</topology>
    </subcellularLocation>
</comment>
<protein>
    <submittedName>
        <fullName evidence="7">Amino acid ABC transporter permease</fullName>
    </submittedName>
</protein>
<evidence type="ECO:0000256" key="5">
    <source>
        <dbReference type="RuleBase" id="RU363032"/>
    </source>
</evidence>
<keyword evidence="2 5" id="KW-0812">Transmembrane</keyword>
<accession>A0ABV8LJ66</accession>
<dbReference type="PANTHER" id="PTHR30614:SF21">
    <property type="entry name" value="AMINO ACID ABC TRANSPORTER PERMEASE"/>
    <property type="match status" value="1"/>
</dbReference>
<evidence type="ECO:0000256" key="1">
    <source>
        <dbReference type="ARBA" id="ARBA00004141"/>
    </source>
</evidence>
<feature type="transmembrane region" description="Helical" evidence="5">
    <location>
        <begin position="79"/>
        <end position="97"/>
    </location>
</feature>
<dbReference type="EMBL" id="JBHSAY010000005">
    <property type="protein sequence ID" value="MFC4131011.1"/>
    <property type="molecule type" value="Genomic_DNA"/>
</dbReference>
<keyword evidence="4 5" id="KW-0472">Membrane</keyword>
<dbReference type="InterPro" id="IPR043429">
    <property type="entry name" value="ArtM/GltK/GlnP/TcyL/YhdX-like"/>
</dbReference>
<keyword evidence="8" id="KW-1185">Reference proteome</keyword>
<evidence type="ECO:0000256" key="3">
    <source>
        <dbReference type="ARBA" id="ARBA00022989"/>
    </source>
</evidence>
<comment type="caution">
    <text evidence="7">The sequence shown here is derived from an EMBL/GenBank/DDBJ whole genome shotgun (WGS) entry which is preliminary data.</text>
</comment>
<dbReference type="PANTHER" id="PTHR30614">
    <property type="entry name" value="MEMBRANE COMPONENT OF AMINO ACID ABC TRANSPORTER"/>
    <property type="match status" value="1"/>
</dbReference>
<keyword evidence="3 5" id="KW-1133">Transmembrane helix</keyword>